<sequence>MPSRAPDWLTAAPVAHRGLHDAARGIVESTPSAFSAAIAGGFAIETDLQLSSDGEAMVFHDDTLTRLTERSDDIRTLSAAELKTVRYKDTTDRMITLGDLCDMTNGRVPLVVEIKSRFDGDRRLIRRIAEIVRAYQGPLALMSFDPDQVLAIRDHVPAVPRGVVAERYYREDEWQALPPEKVRGMLHLRHAFRTRPHFIAYWINELPTPAPWIAQHIFGCALLTWTVRTPDQRARAARYADQMIFEGFVPEPKHP</sequence>
<dbReference type="PANTHER" id="PTHR46211:SF1">
    <property type="entry name" value="GLYCEROPHOSPHODIESTER PHOSPHODIESTERASE, CYTOPLASMIC"/>
    <property type="match status" value="1"/>
</dbReference>
<gene>
    <name evidence="2" type="ORF">BN961_01119</name>
</gene>
<dbReference type="EMBL" id="CCAZ020000001">
    <property type="protein sequence ID" value="CEG07718.1"/>
    <property type="molecule type" value="Genomic_DNA"/>
</dbReference>
<dbReference type="Gene3D" id="3.20.20.190">
    <property type="entry name" value="Phosphatidylinositol (PI) phosphodiesterase"/>
    <property type="match status" value="1"/>
</dbReference>
<dbReference type="GO" id="GO:0006629">
    <property type="term" value="P:lipid metabolic process"/>
    <property type="evidence" value="ECO:0007669"/>
    <property type="project" value="InterPro"/>
</dbReference>
<dbReference type="STRING" id="1035.BN961_01119"/>
<dbReference type="Pfam" id="PF03009">
    <property type="entry name" value="GDPD"/>
    <property type="match status" value="1"/>
</dbReference>
<dbReference type="PROSITE" id="PS51704">
    <property type="entry name" value="GP_PDE"/>
    <property type="match status" value="1"/>
</dbReference>
<dbReference type="InterPro" id="IPR030395">
    <property type="entry name" value="GP_PDE_dom"/>
</dbReference>
<feature type="domain" description="GP-PDE" evidence="1">
    <location>
        <begin position="11"/>
        <end position="255"/>
    </location>
</feature>
<evidence type="ECO:0000313" key="3">
    <source>
        <dbReference type="Proteomes" id="UP000035762"/>
    </source>
</evidence>
<proteinExistence type="predicted"/>
<dbReference type="SUPFAM" id="SSF51695">
    <property type="entry name" value="PLC-like phosphodiesterases"/>
    <property type="match status" value="1"/>
</dbReference>
<reference evidence="2 3" key="1">
    <citation type="journal article" date="2014" name="Genome Announc.">
        <title>Genome Sequence of Afipia felis Strain 76713, Isolated in Hospital Water Using an Amoeba Co-Culture Procedure.</title>
        <authorList>
            <person name="Benamar S."/>
            <person name="La Scola B."/>
            <person name="Croce O."/>
        </authorList>
    </citation>
    <scope>NUCLEOTIDE SEQUENCE [LARGE SCALE GENOMIC DNA]</scope>
    <source>
        <strain evidence="2 3">76713</strain>
    </source>
</reference>
<evidence type="ECO:0000259" key="1">
    <source>
        <dbReference type="PROSITE" id="PS51704"/>
    </source>
</evidence>
<dbReference type="GO" id="GO:0008081">
    <property type="term" value="F:phosphoric diester hydrolase activity"/>
    <property type="evidence" value="ECO:0007669"/>
    <property type="project" value="InterPro"/>
</dbReference>
<dbReference type="Proteomes" id="UP000035762">
    <property type="component" value="Unassembled WGS sequence"/>
</dbReference>
<dbReference type="AlphaFoldDB" id="A0A090N6Z6"/>
<protein>
    <submittedName>
        <fullName evidence="2">Cytoplasmic glycerophosphodiester phosphodiesterase</fullName>
    </submittedName>
</protein>
<dbReference type="PANTHER" id="PTHR46211">
    <property type="entry name" value="GLYCEROPHOSPHORYL DIESTER PHOSPHODIESTERASE"/>
    <property type="match status" value="1"/>
</dbReference>
<organism evidence="2 3">
    <name type="scientific">Afipia felis</name>
    <name type="common">Cat scratch disease bacillus</name>
    <dbReference type="NCBI Taxonomy" id="1035"/>
    <lineage>
        <taxon>Bacteria</taxon>
        <taxon>Pseudomonadati</taxon>
        <taxon>Pseudomonadota</taxon>
        <taxon>Alphaproteobacteria</taxon>
        <taxon>Hyphomicrobiales</taxon>
        <taxon>Nitrobacteraceae</taxon>
        <taxon>Afipia</taxon>
    </lineage>
</organism>
<dbReference type="OrthoDB" id="384721at2"/>
<name>A0A090N6Z6_AFIFE</name>
<dbReference type="RefSeq" id="WP_048755882.1">
    <property type="nucleotide sequence ID" value="NZ_CCAZ020000001.1"/>
</dbReference>
<dbReference type="InterPro" id="IPR017946">
    <property type="entry name" value="PLC-like_Pdiesterase_TIM-brl"/>
</dbReference>
<comment type="caution">
    <text evidence="2">The sequence shown here is derived from an EMBL/GenBank/DDBJ whole genome shotgun (WGS) entry which is preliminary data.</text>
</comment>
<evidence type="ECO:0000313" key="2">
    <source>
        <dbReference type="EMBL" id="CEG07718.1"/>
    </source>
</evidence>
<accession>A0A090N6Z6</accession>
<keyword evidence="3" id="KW-1185">Reference proteome</keyword>